<dbReference type="Pfam" id="PF01243">
    <property type="entry name" value="PNPOx_N"/>
    <property type="match status" value="1"/>
</dbReference>
<dbReference type="STRING" id="471514.AN477_23080"/>
<dbReference type="AlphaFoldDB" id="A0A0P9C3R1"/>
<evidence type="ECO:0000313" key="2">
    <source>
        <dbReference type="EMBL" id="KPV39370.1"/>
    </source>
</evidence>
<dbReference type="PATRIC" id="fig|471514.4.peg.2151"/>
<evidence type="ECO:0000259" key="1">
    <source>
        <dbReference type="Pfam" id="PF01243"/>
    </source>
</evidence>
<evidence type="ECO:0000313" key="3">
    <source>
        <dbReference type="Proteomes" id="UP000050482"/>
    </source>
</evidence>
<dbReference type="InterPro" id="IPR012349">
    <property type="entry name" value="Split_barrel_FMN-bd"/>
</dbReference>
<dbReference type="RefSeq" id="WP_054971534.1">
    <property type="nucleotide sequence ID" value="NZ_LJCO01000107.1"/>
</dbReference>
<name>A0A0P9C3R1_9BACL</name>
<accession>A0A0P9C3R1</accession>
<dbReference type="PANTHER" id="PTHR42815:SF2">
    <property type="entry name" value="FAD-BINDING, PUTATIVE (AFU_ORTHOLOGUE AFUA_6G07600)-RELATED"/>
    <property type="match status" value="1"/>
</dbReference>
<dbReference type="Gene3D" id="2.30.110.10">
    <property type="entry name" value="Electron Transport, Fmn-binding Protein, Chain A"/>
    <property type="match status" value="1"/>
</dbReference>
<dbReference type="OrthoDB" id="9796486at2"/>
<gene>
    <name evidence="2" type="ORF">AN477_23080</name>
</gene>
<dbReference type="PANTHER" id="PTHR42815">
    <property type="entry name" value="FAD-BINDING, PUTATIVE (AFU_ORTHOLOGUE AFUA_6G07600)-RELATED"/>
    <property type="match status" value="1"/>
</dbReference>
<feature type="domain" description="Pyridoxamine 5'-phosphate oxidase N-terminal" evidence="1">
    <location>
        <begin position="33"/>
        <end position="140"/>
    </location>
</feature>
<reference evidence="2 3" key="1">
    <citation type="submission" date="2015-09" db="EMBL/GenBank/DDBJ databases">
        <title>Draft genome sequence of Alicyclobacillus ferrooxydans DSM 22381.</title>
        <authorList>
            <person name="Hemp J."/>
        </authorList>
    </citation>
    <scope>NUCLEOTIDE SEQUENCE [LARGE SCALE GENOMIC DNA]</scope>
    <source>
        <strain evidence="2 3">TC-34</strain>
    </source>
</reference>
<dbReference type="EMBL" id="LJCO01000107">
    <property type="protein sequence ID" value="KPV39370.1"/>
    <property type="molecule type" value="Genomic_DNA"/>
</dbReference>
<proteinExistence type="predicted"/>
<dbReference type="Proteomes" id="UP000050482">
    <property type="component" value="Unassembled WGS sequence"/>
</dbReference>
<sequence length="189" mass="21672">MFGSNGEREIQKKYGTQSRAQGFYENQMLKKLNPEMMDFITKQQMMFISTADASGNCDTSFRAADAGFVKIIDECTIVYPEYRGNGVYASLGNITENPHIGLLFIDFFNHCIGLHVNGMAFIEQEIESVEDPRAERWVRVVIEEAYIHCSKHIPLLQRLDREIHWGTDNVEYKGGDYFKAKVTKALEKN</sequence>
<keyword evidence="3" id="KW-1185">Reference proteome</keyword>
<organism evidence="2 3">
    <name type="scientific">Alicyclobacillus ferrooxydans</name>
    <dbReference type="NCBI Taxonomy" id="471514"/>
    <lineage>
        <taxon>Bacteria</taxon>
        <taxon>Bacillati</taxon>
        <taxon>Bacillota</taxon>
        <taxon>Bacilli</taxon>
        <taxon>Bacillales</taxon>
        <taxon>Alicyclobacillaceae</taxon>
        <taxon>Alicyclobacillus</taxon>
    </lineage>
</organism>
<dbReference type="InterPro" id="IPR011576">
    <property type="entry name" value="Pyridox_Oxase_N"/>
</dbReference>
<comment type="caution">
    <text evidence="2">The sequence shown here is derived from an EMBL/GenBank/DDBJ whole genome shotgun (WGS) entry which is preliminary data.</text>
</comment>
<protein>
    <submittedName>
        <fullName evidence="2">Pyridoxamine 5-phosphate oxidase</fullName>
    </submittedName>
</protein>
<dbReference type="SUPFAM" id="SSF50475">
    <property type="entry name" value="FMN-binding split barrel"/>
    <property type="match status" value="1"/>
</dbReference>